<comment type="caution">
    <text evidence="2">The sequence shown here is derived from an EMBL/GenBank/DDBJ whole genome shotgun (WGS) entry which is preliminary data.</text>
</comment>
<name>A0A4R3L3Q4_9BURK</name>
<evidence type="ECO:0000256" key="1">
    <source>
        <dbReference type="SAM" id="MobiDB-lite"/>
    </source>
</evidence>
<dbReference type="EMBL" id="SMAH01000026">
    <property type="protein sequence ID" value="TCS93558.1"/>
    <property type="molecule type" value="Genomic_DNA"/>
</dbReference>
<dbReference type="RefSeq" id="WP_185971244.1">
    <property type="nucleotide sequence ID" value="NZ_VJNC01000033.1"/>
</dbReference>
<keyword evidence="5" id="KW-1185">Reference proteome</keyword>
<dbReference type="Proteomes" id="UP000315577">
    <property type="component" value="Unassembled WGS sequence"/>
</dbReference>
<dbReference type="EMBL" id="VJNC01000033">
    <property type="protein sequence ID" value="TSE18193.1"/>
    <property type="molecule type" value="Genomic_DNA"/>
</dbReference>
<evidence type="ECO:0000313" key="2">
    <source>
        <dbReference type="EMBL" id="TCS93558.1"/>
    </source>
</evidence>
<sequence>MESQSDTPPPKRGRPRKYATAAERQAAYRERLRERGVREVRRLVPTHPEPLLRSAVIDLSALPPWKRG</sequence>
<reference evidence="2 4" key="1">
    <citation type="submission" date="2019-03" db="EMBL/GenBank/DDBJ databases">
        <title>Genomic Encyclopedia of Type Strains, Phase IV (KMG-IV): sequencing the most valuable type-strain genomes for metagenomic binning, comparative biology and taxonomic classification.</title>
        <authorList>
            <person name="Goeker M."/>
        </authorList>
    </citation>
    <scope>NUCLEOTIDE SEQUENCE [LARGE SCALE GENOMIC DNA]</scope>
    <source>
        <strain evidence="2 4">DSM 12034</strain>
    </source>
</reference>
<dbReference type="Proteomes" id="UP000295536">
    <property type="component" value="Unassembled WGS sequence"/>
</dbReference>
<dbReference type="AlphaFoldDB" id="A0A4R3L3Q4"/>
<organism evidence="2 4">
    <name type="scientific">Tepidimonas ignava</name>
    <dbReference type="NCBI Taxonomy" id="114249"/>
    <lineage>
        <taxon>Bacteria</taxon>
        <taxon>Pseudomonadati</taxon>
        <taxon>Pseudomonadota</taxon>
        <taxon>Betaproteobacteria</taxon>
        <taxon>Burkholderiales</taxon>
        <taxon>Tepidimonas</taxon>
    </lineage>
</organism>
<evidence type="ECO:0000313" key="4">
    <source>
        <dbReference type="Proteomes" id="UP000295536"/>
    </source>
</evidence>
<evidence type="ECO:0000313" key="5">
    <source>
        <dbReference type="Proteomes" id="UP000315577"/>
    </source>
</evidence>
<proteinExistence type="predicted"/>
<gene>
    <name evidence="2" type="ORF">EDC36_1263</name>
    <name evidence="3" type="ORF">Tigna_02612</name>
</gene>
<feature type="region of interest" description="Disordered" evidence="1">
    <location>
        <begin position="1"/>
        <end position="24"/>
    </location>
</feature>
<accession>A0A4R3L3Q4</accession>
<reference evidence="3 5" key="2">
    <citation type="submission" date="2019-07" db="EMBL/GenBank/DDBJ databases">
        <title>Tepidimonas ignava SPS-1037 draft genome.</title>
        <authorList>
            <person name="Da Costa M.S."/>
            <person name="Froufe H.J.C."/>
            <person name="Egas C."/>
            <person name="Albuquerque L."/>
        </authorList>
    </citation>
    <scope>NUCLEOTIDE SEQUENCE [LARGE SCALE GENOMIC DNA]</scope>
    <source>
        <strain evidence="3 5">SPS-1037</strain>
    </source>
</reference>
<evidence type="ECO:0000313" key="3">
    <source>
        <dbReference type="EMBL" id="TSE18193.1"/>
    </source>
</evidence>
<protein>
    <submittedName>
        <fullName evidence="2">Uncharacterized protein</fullName>
    </submittedName>
</protein>